<sequence>ALNFSSTDRLGNTITRAFQLMQAVAKNDSDHENMENLANVLMKMERELSLEQDESCSPLRDLVRSFSAGLKISIQSIIKY</sequence>
<dbReference type="Proteomes" id="UP001432322">
    <property type="component" value="Unassembled WGS sequence"/>
</dbReference>
<evidence type="ECO:0000256" key="1">
    <source>
        <dbReference type="SAM" id="Coils"/>
    </source>
</evidence>
<reference evidence="2" key="1">
    <citation type="submission" date="2023-10" db="EMBL/GenBank/DDBJ databases">
        <title>Genome assembly of Pristionchus species.</title>
        <authorList>
            <person name="Yoshida K."/>
            <person name="Sommer R.J."/>
        </authorList>
    </citation>
    <scope>NUCLEOTIDE SEQUENCE</scope>
    <source>
        <strain evidence="2">RS5133</strain>
    </source>
</reference>
<accession>A0AAV5WYX5</accession>
<feature type="non-terminal residue" evidence="2">
    <location>
        <position position="1"/>
    </location>
</feature>
<keyword evidence="1" id="KW-0175">Coiled coil</keyword>
<feature type="coiled-coil region" evidence="1">
    <location>
        <begin position="27"/>
        <end position="54"/>
    </location>
</feature>
<evidence type="ECO:0000313" key="2">
    <source>
        <dbReference type="EMBL" id="GMT34704.1"/>
    </source>
</evidence>
<dbReference type="EMBL" id="BTSY01000006">
    <property type="protein sequence ID" value="GMT34704.1"/>
    <property type="molecule type" value="Genomic_DNA"/>
</dbReference>
<name>A0AAV5WYX5_9BILA</name>
<feature type="non-terminal residue" evidence="2">
    <location>
        <position position="80"/>
    </location>
</feature>
<proteinExistence type="predicted"/>
<protein>
    <submittedName>
        <fullName evidence="2">Uncharacterized protein</fullName>
    </submittedName>
</protein>
<dbReference type="AlphaFoldDB" id="A0AAV5WYX5"/>
<gene>
    <name evidence="2" type="ORF">PFISCL1PPCAC_26001</name>
</gene>
<keyword evidence="3" id="KW-1185">Reference proteome</keyword>
<organism evidence="2 3">
    <name type="scientific">Pristionchus fissidentatus</name>
    <dbReference type="NCBI Taxonomy" id="1538716"/>
    <lineage>
        <taxon>Eukaryota</taxon>
        <taxon>Metazoa</taxon>
        <taxon>Ecdysozoa</taxon>
        <taxon>Nematoda</taxon>
        <taxon>Chromadorea</taxon>
        <taxon>Rhabditida</taxon>
        <taxon>Rhabditina</taxon>
        <taxon>Diplogasteromorpha</taxon>
        <taxon>Diplogasteroidea</taxon>
        <taxon>Neodiplogasteridae</taxon>
        <taxon>Pristionchus</taxon>
    </lineage>
</organism>
<comment type="caution">
    <text evidence="2">The sequence shown here is derived from an EMBL/GenBank/DDBJ whole genome shotgun (WGS) entry which is preliminary data.</text>
</comment>
<evidence type="ECO:0000313" key="3">
    <source>
        <dbReference type="Proteomes" id="UP001432322"/>
    </source>
</evidence>